<dbReference type="InterPro" id="IPR050742">
    <property type="entry name" value="Helicase_Restrict-Modif_Enz"/>
</dbReference>
<evidence type="ECO:0000313" key="2">
    <source>
        <dbReference type="EMBL" id="SNW10477.1"/>
    </source>
</evidence>
<evidence type="ECO:0000313" key="3">
    <source>
        <dbReference type="Proteomes" id="UP000215465"/>
    </source>
</evidence>
<feature type="domain" description="Helicase C-terminal" evidence="1">
    <location>
        <begin position="243"/>
        <end position="436"/>
    </location>
</feature>
<dbReference type="Gene3D" id="3.40.50.300">
    <property type="entry name" value="P-loop containing nucleotide triphosphate hydrolases"/>
    <property type="match status" value="2"/>
</dbReference>
<dbReference type="EMBL" id="LT906482">
    <property type="protein sequence ID" value="SNW10477.1"/>
    <property type="molecule type" value="Genomic_DNA"/>
</dbReference>
<dbReference type="SUPFAM" id="SSF52540">
    <property type="entry name" value="P-loop containing nucleoside triphosphate hydrolases"/>
    <property type="match status" value="1"/>
</dbReference>
<gene>
    <name evidence="2" type="ORF">SAMEA4412678_01928</name>
</gene>
<accession>A0A8B4G5Q3</accession>
<proteinExistence type="predicted"/>
<dbReference type="PROSITE" id="PS51194">
    <property type="entry name" value="HELICASE_CTER"/>
    <property type="match status" value="1"/>
</dbReference>
<dbReference type="Pfam" id="PF00271">
    <property type="entry name" value="Helicase_C"/>
    <property type="match status" value="1"/>
</dbReference>
<sequence>MTIPLLHVEYGQTGNSTKPNNMGMREMQAKAFAKRDAQYLLLKAPPASGKSRALMFLALDKLAHQGIKKAIIAVPEMSIGGSFADTELAKHGFFADWRVKPENNLCTGSGDDKDQGKVDAFIRFMRGNDQVLVCTHATFRFAFDKLADVGAFNDTLVAIDEFHHVSAEVNNRLGAVLDEIMNNSSAHIIAMTGSYFRGDAVPILSEEDEAKFEKVTYTYYEQLNGYRYLKSLGLGYHFYQGRYLDALGEVLDPSKKTIIHIPNVNSGEAAVDKYSAVDHIIDTLGEFVDKDRETGIITVKAHDGRLLKLADLVDDRKTSDRSLIQAYLRNIKSRDDMDIIVALGMAKEGFDWPYCEHVLTIGYRSSMTEVVQIIGRATRDCEGKTHAQFTNLIAQPDAADEDVQVSVNNLLKAITLSLLMEQVLAPNITFRRRSDMKPGETPNPGDVLIDDTTLPASKKVVDILNKDSDDLIAALVQDTQNAKRYIQEDTPASAVNETALPKIVACRYPELSAEEQDQIVQGTLTKMAVTQGGGIKDGKDLPDNALIEGEKTYIRQGDFFVDTVKLQEAGQSYSVEETVRERDLPDNAQIKNPQTGEVKTADNRFIKVGEKFINVDRLNVDLIREVNPFRDAYEVLSKNVDAPLLKAIQDYVQADRIQMTEDEAAMLWPRINEFVRNNNRMPDKDSDDPLEKRMGEALIYIRRQKAERMARG</sequence>
<reference evidence="2 3" key="1">
    <citation type="submission" date="2017-06" db="EMBL/GenBank/DDBJ databases">
        <authorList>
            <consortium name="Pathogen Informatics"/>
        </authorList>
    </citation>
    <scope>NUCLEOTIDE SEQUENCE [LARGE SCALE GENOMIC DNA]</scope>
    <source>
        <strain evidence="2 3">NCTC10596</strain>
    </source>
</reference>
<dbReference type="InterPro" id="IPR001650">
    <property type="entry name" value="Helicase_C-like"/>
</dbReference>
<dbReference type="PANTHER" id="PTHR47396">
    <property type="entry name" value="TYPE I RESTRICTION ENZYME ECOKI R PROTEIN"/>
    <property type="match status" value="1"/>
</dbReference>
<name>A0A8B4G5Q3_EIKCO</name>
<dbReference type="GO" id="GO:0005829">
    <property type="term" value="C:cytosol"/>
    <property type="evidence" value="ECO:0007669"/>
    <property type="project" value="TreeGrafter"/>
</dbReference>
<evidence type="ECO:0000259" key="1">
    <source>
        <dbReference type="PROSITE" id="PS51194"/>
    </source>
</evidence>
<dbReference type="PANTHER" id="PTHR47396:SF1">
    <property type="entry name" value="ATP-DEPENDENT HELICASE IRC3-RELATED"/>
    <property type="match status" value="1"/>
</dbReference>
<dbReference type="RefSeq" id="WP_197696258.1">
    <property type="nucleotide sequence ID" value="NZ_CP082861.1"/>
</dbReference>
<dbReference type="KEGG" id="ecor:SAMEA4412678_1928"/>
<dbReference type="InterPro" id="IPR027417">
    <property type="entry name" value="P-loop_NTPase"/>
</dbReference>
<dbReference type="GeneID" id="60770818"/>
<dbReference type="Proteomes" id="UP000215465">
    <property type="component" value="Chromosome 1"/>
</dbReference>
<organism evidence="2 3">
    <name type="scientific">Eikenella corrodens</name>
    <dbReference type="NCBI Taxonomy" id="539"/>
    <lineage>
        <taxon>Bacteria</taxon>
        <taxon>Pseudomonadati</taxon>
        <taxon>Pseudomonadota</taxon>
        <taxon>Betaproteobacteria</taxon>
        <taxon>Neisseriales</taxon>
        <taxon>Neisseriaceae</taxon>
        <taxon>Eikenella</taxon>
    </lineage>
</organism>
<dbReference type="AlphaFoldDB" id="A0A8B4G5Q3"/>
<protein>
    <recommendedName>
        <fullName evidence="1">Helicase C-terminal domain-containing protein</fullName>
    </recommendedName>
</protein>